<keyword evidence="1" id="KW-0812">Transmembrane</keyword>
<name>W6M999_9GAMM</name>
<proteinExistence type="predicted"/>
<keyword evidence="3" id="KW-1185">Reference proteome</keyword>
<sequence length="29" mass="3317">MSYVNRANPIPRLLALGLFVLAVLVWGFW</sequence>
<dbReference type="Proteomes" id="UP000035760">
    <property type="component" value="Unassembled WGS sequence"/>
</dbReference>
<comment type="caution">
    <text evidence="2">The sequence shown here is derived from an EMBL/GenBank/DDBJ whole genome shotgun (WGS) entry which is preliminary data.</text>
</comment>
<evidence type="ECO:0000313" key="3">
    <source>
        <dbReference type="Proteomes" id="UP000035760"/>
    </source>
</evidence>
<keyword evidence="1" id="KW-1133">Transmembrane helix</keyword>
<keyword evidence="1" id="KW-0472">Membrane</keyword>
<evidence type="ECO:0000313" key="2">
    <source>
        <dbReference type="EMBL" id="CDI02330.1"/>
    </source>
</evidence>
<accession>W6M999</accession>
<organism evidence="2 3">
    <name type="scientific">Candidatus Competibacter denitrificans Run_A_D11</name>
    <dbReference type="NCBI Taxonomy" id="1400863"/>
    <lineage>
        <taxon>Bacteria</taxon>
        <taxon>Pseudomonadati</taxon>
        <taxon>Pseudomonadota</taxon>
        <taxon>Gammaproteobacteria</taxon>
        <taxon>Candidatus Competibacteraceae</taxon>
        <taxon>Candidatus Competibacter</taxon>
    </lineage>
</organism>
<dbReference type="AlphaFoldDB" id="W6M999"/>
<dbReference type="EMBL" id="CBTJ020000034">
    <property type="protein sequence ID" value="CDI02330.1"/>
    <property type="molecule type" value="Genomic_DNA"/>
</dbReference>
<protein>
    <submittedName>
        <fullName evidence="2">Uncharacterized protein</fullName>
    </submittedName>
</protein>
<reference evidence="2" key="2">
    <citation type="submission" date="2014-03" db="EMBL/GenBank/DDBJ databases">
        <title>Candidatus Competibacter-lineage genomes retrieved from metagenomes reveal functional metabolic diversity.</title>
        <authorList>
            <person name="McIlroy S.J."/>
            <person name="Albertsen M."/>
            <person name="Andresen E.K."/>
            <person name="Saunders A.M."/>
            <person name="Kristiansen R."/>
            <person name="Stokholm-Bjerregaard M."/>
            <person name="Nielsen K.L."/>
            <person name="Nielsen P.H."/>
        </authorList>
    </citation>
    <scope>NUCLEOTIDE SEQUENCE</scope>
    <source>
        <strain evidence="2">Run_A_D11</strain>
    </source>
</reference>
<feature type="transmembrane region" description="Helical" evidence="1">
    <location>
        <begin position="12"/>
        <end position="28"/>
    </location>
</feature>
<reference evidence="2" key="1">
    <citation type="submission" date="2013-07" db="EMBL/GenBank/DDBJ databases">
        <authorList>
            <person name="McIlroy S."/>
        </authorList>
    </citation>
    <scope>NUCLEOTIDE SEQUENCE [LARGE SCALE GENOMIC DNA]</scope>
    <source>
        <strain evidence="2">Run_A_D11</strain>
    </source>
</reference>
<evidence type="ECO:0000256" key="1">
    <source>
        <dbReference type="SAM" id="Phobius"/>
    </source>
</evidence>
<gene>
    <name evidence="2" type="ORF">BN873_280016</name>
</gene>